<comment type="caution">
    <text evidence="1">The sequence shown here is derived from an EMBL/GenBank/DDBJ whole genome shotgun (WGS) entry which is preliminary data.</text>
</comment>
<dbReference type="EMBL" id="BAMD01000155">
    <property type="protein sequence ID" value="GAF05914.1"/>
    <property type="molecule type" value="Genomic_DNA"/>
</dbReference>
<dbReference type="AlphaFoldDB" id="W7YTZ1"/>
<gene>
    <name evidence="1" type="ORF">JCM21142_124673</name>
</gene>
<evidence type="ECO:0000313" key="2">
    <source>
        <dbReference type="Proteomes" id="UP000019402"/>
    </source>
</evidence>
<sequence>MANYTQNYITAEEFTTLQNHDKMYQGFIEGVGYAYIDYFVIAPVHLYGNGSPYVPPGMDMFIQGIAQIIDTSEEAVVMSYGDKKVVEGEVDVKNETNKRASKPVTDDWPPYNPGEIRPYEPNIFDQFLESSIGQTFIGKIIYGVVDDFYVTIQCLTIGHASASHLNNALTIGDETITSGIY</sequence>
<dbReference type="Proteomes" id="UP000019402">
    <property type="component" value="Unassembled WGS sequence"/>
</dbReference>
<dbReference type="STRING" id="869213.GCA_000517085_03832"/>
<proteinExistence type="predicted"/>
<accession>W7YTZ1</accession>
<organism evidence="1 2">
    <name type="scientific">Saccharicrinis fermentans DSM 9555 = JCM 21142</name>
    <dbReference type="NCBI Taxonomy" id="869213"/>
    <lineage>
        <taxon>Bacteria</taxon>
        <taxon>Pseudomonadati</taxon>
        <taxon>Bacteroidota</taxon>
        <taxon>Bacteroidia</taxon>
        <taxon>Marinilabiliales</taxon>
        <taxon>Marinilabiliaceae</taxon>
        <taxon>Saccharicrinis</taxon>
    </lineage>
</organism>
<evidence type="ECO:0000313" key="1">
    <source>
        <dbReference type="EMBL" id="GAF05914.1"/>
    </source>
</evidence>
<protein>
    <submittedName>
        <fullName evidence="1">Uncharacterized protein</fullName>
    </submittedName>
</protein>
<keyword evidence="2" id="KW-1185">Reference proteome</keyword>
<name>W7YTZ1_9BACT</name>
<reference evidence="1 2" key="1">
    <citation type="journal article" date="2014" name="Genome Announc.">
        <title>Draft Genome Sequence of Cytophaga fermentans JCM 21142T, a Facultative Anaerobe Isolated from Marine Mud.</title>
        <authorList>
            <person name="Starns D."/>
            <person name="Oshima K."/>
            <person name="Suda W."/>
            <person name="Iino T."/>
            <person name="Yuki M."/>
            <person name="Inoue J."/>
            <person name="Kitamura K."/>
            <person name="Iida T."/>
            <person name="Darby A."/>
            <person name="Hattori M."/>
            <person name="Ohkuma M."/>
        </authorList>
    </citation>
    <scope>NUCLEOTIDE SEQUENCE [LARGE SCALE GENOMIC DNA]</scope>
    <source>
        <strain evidence="1 2">JCM 21142</strain>
    </source>
</reference>
<dbReference type="RefSeq" id="WP_027473169.1">
    <property type="nucleotide sequence ID" value="NZ_BAMD01000155.1"/>
</dbReference>
<dbReference type="OrthoDB" id="1048904at2"/>